<keyword evidence="2" id="KW-0813">Transport</keyword>
<evidence type="ECO:0000256" key="7">
    <source>
        <dbReference type="ARBA" id="ARBA00022958"/>
    </source>
</evidence>
<evidence type="ECO:0000256" key="5">
    <source>
        <dbReference type="ARBA" id="ARBA00022826"/>
    </source>
</evidence>
<dbReference type="InterPro" id="IPR027359">
    <property type="entry name" value="Volt_channel_dom_sf"/>
</dbReference>
<keyword evidence="15" id="KW-1185">Reference proteome</keyword>
<evidence type="ECO:0000259" key="13">
    <source>
        <dbReference type="Pfam" id="PF00520"/>
    </source>
</evidence>
<dbReference type="Proteomes" id="UP001600165">
    <property type="component" value="Unassembled WGS sequence"/>
</dbReference>
<feature type="domain" description="Ion transport" evidence="13">
    <location>
        <begin position="33"/>
        <end position="240"/>
    </location>
</feature>
<evidence type="ECO:0000313" key="14">
    <source>
        <dbReference type="EMBL" id="MFE4105613.1"/>
    </source>
</evidence>
<feature type="transmembrane region" description="Helical" evidence="12">
    <location>
        <begin position="212"/>
        <end position="233"/>
    </location>
</feature>
<proteinExistence type="predicted"/>
<feature type="transmembrane region" description="Helical" evidence="12">
    <location>
        <begin position="34"/>
        <end position="52"/>
    </location>
</feature>
<dbReference type="InterPro" id="IPR005821">
    <property type="entry name" value="Ion_trans_dom"/>
</dbReference>
<dbReference type="InterPro" id="IPR028325">
    <property type="entry name" value="VG_K_chnl"/>
</dbReference>
<keyword evidence="10 12" id="KW-0472">Membrane</keyword>
<evidence type="ECO:0000256" key="8">
    <source>
        <dbReference type="ARBA" id="ARBA00022989"/>
    </source>
</evidence>
<dbReference type="PRINTS" id="PR00169">
    <property type="entry name" value="KCHANNEL"/>
</dbReference>
<keyword evidence="4 12" id="KW-0812">Transmembrane</keyword>
<keyword evidence="6" id="KW-0851">Voltage-gated channel</keyword>
<dbReference type="PANTHER" id="PTHR11537">
    <property type="entry name" value="VOLTAGE-GATED POTASSIUM CHANNEL"/>
    <property type="match status" value="1"/>
</dbReference>
<evidence type="ECO:0000256" key="11">
    <source>
        <dbReference type="ARBA" id="ARBA00023303"/>
    </source>
</evidence>
<keyword evidence="3" id="KW-0633">Potassium transport</keyword>
<keyword evidence="11" id="KW-0407">Ion channel</keyword>
<dbReference type="Gene3D" id="1.10.287.70">
    <property type="match status" value="1"/>
</dbReference>
<keyword evidence="9" id="KW-0406">Ion transport</keyword>
<feature type="transmembrane region" description="Helical" evidence="12">
    <location>
        <begin position="94"/>
        <end position="114"/>
    </location>
</feature>
<name>A0ABW6IBU1_9CYAN</name>
<dbReference type="PANTHER" id="PTHR11537:SF254">
    <property type="entry name" value="POTASSIUM VOLTAGE-GATED CHANNEL PROTEIN SHAB"/>
    <property type="match status" value="1"/>
</dbReference>
<evidence type="ECO:0000256" key="6">
    <source>
        <dbReference type="ARBA" id="ARBA00022882"/>
    </source>
</evidence>
<evidence type="ECO:0000313" key="15">
    <source>
        <dbReference type="Proteomes" id="UP001600165"/>
    </source>
</evidence>
<keyword evidence="7" id="KW-0630">Potassium</keyword>
<reference evidence="14 15" key="1">
    <citation type="submission" date="2024-10" db="EMBL/GenBank/DDBJ databases">
        <authorList>
            <person name="Ratan Roy A."/>
            <person name="Morales Sandoval P.H."/>
            <person name="De Los Santos Villalobos S."/>
            <person name="Chakraborty S."/>
            <person name="Mukherjee J."/>
        </authorList>
    </citation>
    <scope>NUCLEOTIDE SEQUENCE [LARGE SCALE GENOMIC DNA]</scope>
    <source>
        <strain evidence="14 15">S1</strain>
    </source>
</reference>
<feature type="transmembrane region" description="Helical" evidence="12">
    <location>
        <begin position="64"/>
        <end position="82"/>
    </location>
</feature>
<evidence type="ECO:0000256" key="1">
    <source>
        <dbReference type="ARBA" id="ARBA00004141"/>
    </source>
</evidence>
<dbReference type="Pfam" id="PF00520">
    <property type="entry name" value="Ion_trans"/>
    <property type="match status" value="1"/>
</dbReference>
<dbReference type="RefSeq" id="WP_377962486.1">
    <property type="nucleotide sequence ID" value="NZ_JBHZOL010000031.1"/>
</dbReference>
<dbReference type="EMBL" id="JBHZOL010000031">
    <property type="protein sequence ID" value="MFE4105613.1"/>
    <property type="molecule type" value="Genomic_DNA"/>
</dbReference>
<keyword evidence="5" id="KW-0631">Potassium channel</keyword>
<comment type="subcellular location">
    <subcellularLocation>
        <location evidence="1">Membrane</location>
        <topology evidence="1">Multi-pass membrane protein</topology>
    </subcellularLocation>
</comment>
<feature type="transmembrane region" description="Helical" evidence="12">
    <location>
        <begin position="184"/>
        <end position="206"/>
    </location>
</feature>
<evidence type="ECO:0000256" key="4">
    <source>
        <dbReference type="ARBA" id="ARBA00022692"/>
    </source>
</evidence>
<dbReference type="Gene3D" id="1.20.120.350">
    <property type="entry name" value="Voltage-gated potassium channels. Chain C"/>
    <property type="match status" value="1"/>
</dbReference>
<evidence type="ECO:0000256" key="9">
    <source>
        <dbReference type="ARBA" id="ARBA00023065"/>
    </source>
</evidence>
<evidence type="ECO:0000256" key="12">
    <source>
        <dbReference type="SAM" id="Phobius"/>
    </source>
</evidence>
<organism evidence="14 15">
    <name type="scientific">Almyronema epifaneia S1</name>
    <dbReference type="NCBI Taxonomy" id="2991925"/>
    <lineage>
        <taxon>Bacteria</taxon>
        <taxon>Bacillati</taxon>
        <taxon>Cyanobacteriota</taxon>
        <taxon>Cyanophyceae</taxon>
        <taxon>Nodosilineales</taxon>
        <taxon>Nodosilineaceae</taxon>
        <taxon>Almyronema</taxon>
        <taxon>Almyronema epifaneia</taxon>
    </lineage>
</organism>
<protein>
    <submittedName>
        <fullName evidence="14">Ion transporter</fullName>
    </submittedName>
</protein>
<dbReference type="SUPFAM" id="SSF81324">
    <property type="entry name" value="Voltage-gated potassium channels"/>
    <property type="match status" value="1"/>
</dbReference>
<evidence type="ECO:0000256" key="2">
    <source>
        <dbReference type="ARBA" id="ARBA00022448"/>
    </source>
</evidence>
<evidence type="ECO:0000256" key="10">
    <source>
        <dbReference type="ARBA" id="ARBA00023136"/>
    </source>
</evidence>
<sequence>MPPVGILPVEFEAMSLRQQIAFYLEDTTTVVGKVVNFAIAALILLSAAIFIVETYPISIATQNLLKIVDFTILGLFTVEYLLRLWVATNRLQYVLSFYAIADLIAILPFLLGFFDLRFVRLVRWLRILRLVRFVEDRALFGRLTTSDSLAVARIFFTLFAIIFIYAGLMFQIEHPQNPGNFRTFLDAVYFAIVTMTTVGFGDLTPISEAGRWLTVVMILTGIALIPTQIGNLIRQFSKVTNAIEITCTGCGLSLHEPDAQYCRRCGTILSEISSTEDSKAISA</sequence>
<keyword evidence="8 12" id="KW-1133">Transmembrane helix</keyword>
<gene>
    <name evidence="14" type="ORF">ACFVKH_04945</name>
</gene>
<feature type="transmembrane region" description="Helical" evidence="12">
    <location>
        <begin position="150"/>
        <end position="172"/>
    </location>
</feature>
<comment type="caution">
    <text evidence="14">The sequence shown here is derived from an EMBL/GenBank/DDBJ whole genome shotgun (WGS) entry which is preliminary data.</text>
</comment>
<evidence type="ECO:0000256" key="3">
    <source>
        <dbReference type="ARBA" id="ARBA00022538"/>
    </source>
</evidence>
<accession>A0ABW6IBU1</accession>